<evidence type="ECO:0000313" key="16">
    <source>
        <dbReference type="Proteomes" id="UP000236161"/>
    </source>
</evidence>
<comment type="cofactor">
    <cofactor evidence="1">
        <name>Mn(2+)</name>
        <dbReference type="ChEBI" id="CHEBI:29035"/>
    </cofactor>
</comment>
<sequence length="386" mass="41111">MGKLQGSPAKIGYKEGDGRRNERGGMRGSLTKKAQLARMRRLHLQRMKAAGAGDGPAKTIRGENQRTSSLSPMSSTSSSPSSSPHSDETTPPPPSDFKVLRFPCVSHGSVSLIGWRREMEDAVKEAPAFFGEEYDFFAVYDGHGGARVAEACRERMHVVLAEAAASAAAKIAEGEEERWRKAMAASFARVDGEVSAEAVAGEGAEVAEKTMGSTAVVAVVGMRQIVVANCGDSRAVLSRGGVAVPLSSDHKPNRSDEMERVEAAGGRVINWDGYRVLGVLSTSRSIGDYYLKPYVNAEPEVTVTDRTDYDEFLILASDGLWDVVSNETACKITRQCLSGQAMKMFPKTVKGSSASAAASLLAEVALSRGSGDNISVVVVQLAKLFS</sequence>
<reference evidence="15 16" key="1">
    <citation type="journal article" date="2017" name="Nature">
        <title>The Apostasia genome and the evolution of orchids.</title>
        <authorList>
            <person name="Zhang G.Q."/>
            <person name="Liu K.W."/>
            <person name="Li Z."/>
            <person name="Lohaus R."/>
            <person name="Hsiao Y.Y."/>
            <person name="Niu S.C."/>
            <person name="Wang J.Y."/>
            <person name="Lin Y.C."/>
            <person name="Xu Q."/>
            <person name="Chen L.J."/>
            <person name="Yoshida K."/>
            <person name="Fujiwara S."/>
            <person name="Wang Z.W."/>
            <person name="Zhang Y.Q."/>
            <person name="Mitsuda N."/>
            <person name="Wang M."/>
            <person name="Liu G.H."/>
            <person name="Pecoraro L."/>
            <person name="Huang H.X."/>
            <person name="Xiao X.J."/>
            <person name="Lin M."/>
            <person name="Wu X.Y."/>
            <person name="Wu W.L."/>
            <person name="Chen Y.Y."/>
            <person name="Chang S.B."/>
            <person name="Sakamoto S."/>
            <person name="Ohme-Takagi M."/>
            <person name="Yagi M."/>
            <person name="Zeng S.J."/>
            <person name="Shen C.Y."/>
            <person name="Yeh C.M."/>
            <person name="Luo Y.B."/>
            <person name="Tsai W.C."/>
            <person name="Van de Peer Y."/>
            <person name="Liu Z.J."/>
        </authorList>
    </citation>
    <scope>NUCLEOTIDE SEQUENCE [LARGE SCALE GENOMIC DNA]</scope>
    <source>
        <strain evidence="16">cv. Shenzhen</strain>
        <tissue evidence="15">Stem</tissue>
    </source>
</reference>
<dbReference type="Gene3D" id="3.60.40.10">
    <property type="entry name" value="PPM-type phosphatase domain"/>
    <property type="match status" value="1"/>
</dbReference>
<evidence type="ECO:0000256" key="4">
    <source>
        <dbReference type="ARBA" id="ARBA00013081"/>
    </source>
</evidence>
<protein>
    <recommendedName>
        <fullName evidence="4">protein-serine/threonine phosphatase</fullName>
        <ecNumber evidence="4">3.1.3.16</ecNumber>
    </recommendedName>
</protein>
<dbReference type="GO" id="GO:0004722">
    <property type="term" value="F:protein serine/threonine phosphatase activity"/>
    <property type="evidence" value="ECO:0007669"/>
    <property type="project" value="UniProtKB-EC"/>
</dbReference>
<evidence type="ECO:0000256" key="9">
    <source>
        <dbReference type="ARBA" id="ARBA00023211"/>
    </source>
</evidence>
<evidence type="ECO:0000313" key="15">
    <source>
        <dbReference type="EMBL" id="PKA55915.1"/>
    </source>
</evidence>
<comment type="cofactor">
    <cofactor evidence="2">
        <name>Mg(2+)</name>
        <dbReference type="ChEBI" id="CHEBI:18420"/>
    </cofactor>
</comment>
<dbReference type="InterPro" id="IPR000222">
    <property type="entry name" value="PP2C_BS"/>
</dbReference>
<feature type="domain" description="PPM-type phosphatase" evidence="14">
    <location>
        <begin position="106"/>
        <end position="381"/>
    </location>
</feature>
<keyword evidence="7" id="KW-0460">Magnesium</keyword>
<evidence type="ECO:0000256" key="1">
    <source>
        <dbReference type="ARBA" id="ARBA00001936"/>
    </source>
</evidence>
<evidence type="ECO:0000256" key="7">
    <source>
        <dbReference type="ARBA" id="ARBA00022842"/>
    </source>
</evidence>
<accession>A0A2I0AK74</accession>
<comment type="similarity">
    <text evidence="3 12">Belongs to the PP2C family.</text>
</comment>
<evidence type="ECO:0000256" key="2">
    <source>
        <dbReference type="ARBA" id="ARBA00001946"/>
    </source>
</evidence>
<dbReference type="AlphaFoldDB" id="A0A2I0AK74"/>
<dbReference type="CDD" id="cd00143">
    <property type="entry name" value="PP2Cc"/>
    <property type="match status" value="1"/>
</dbReference>
<feature type="region of interest" description="Disordered" evidence="13">
    <location>
        <begin position="1"/>
        <end position="97"/>
    </location>
</feature>
<dbReference type="FunFam" id="3.60.40.10:FF:000041">
    <property type="entry name" value="Protein phosphatase 2C 51"/>
    <property type="match status" value="1"/>
</dbReference>
<dbReference type="PANTHER" id="PTHR47992">
    <property type="entry name" value="PROTEIN PHOSPHATASE"/>
    <property type="match status" value="1"/>
</dbReference>
<evidence type="ECO:0000259" key="14">
    <source>
        <dbReference type="PROSITE" id="PS51746"/>
    </source>
</evidence>
<evidence type="ECO:0000256" key="13">
    <source>
        <dbReference type="SAM" id="MobiDB-lite"/>
    </source>
</evidence>
<dbReference type="PROSITE" id="PS51746">
    <property type="entry name" value="PPM_2"/>
    <property type="match status" value="1"/>
</dbReference>
<dbReference type="OrthoDB" id="10264738at2759"/>
<evidence type="ECO:0000256" key="11">
    <source>
        <dbReference type="ARBA" id="ARBA00048336"/>
    </source>
</evidence>
<feature type="compositionally biased region" description="Low complexity" evidence="13">
    <location>
        <begin position="67"/>
        <end position="84"/>
    </location>
</feature>
<keyword evidence="6 12" id="KW-0378">Hydrolase</keyword>
<name>A0A2I0AK74_9ASPA</name>
<keyword evidence="16" id="KW-1185">Reference proteome</keyword>
<proteinExistence type="inferred from homology"/>
<evidence type="ECO:0000256" key="10">
    <source>
        <dbReference type="ARBA" id="ARBA00047761"/>
    </source>
</evidence>
<dbReference type="EC" id="3.1.3.16" evidence="4"/>
<feature type="compositionally biased region" description="Basic and acidic residues" evidence="13">
    <location>
        <begin position="12"/>
        <end position="25"/>
    </location>
</feature>
<dbReference type="PROSITE" id="PS01032">
    <property type="entry name" value="PPM_1"/>
    <property type="match status" value="1"/>
</dbReference>
<dbReference type="InterPro" id="IPR015655">
    <property type="entry name" value="PP2C"/>
</dbReference>
<keyword evidence="8 12" id="KW-0904">Protein phosphatase</keyword>
<dbReference type="GO" id="GO:0046872">
    <property type="term" value="F:metal ion binding"/>
    <property type="evidence" value="ECO:0007669"/>
    <property type="project" value="UniProtKB-KW"/>
</dbReference>
<keyword evidence="5" id="KW-0479">Metal-binding</keyword>
<comment type="catalytic activity">
    <reaction evidence="11">
        <text>O-phospho-L-threonyl-[protein] + H2O = L-threonyl-[protein] + phosphate</text>
        <dbReference type="Rhea" id="RHEA:47004"/>
        <dbReference type="Rhea" id="RHEA-COMP:11060"/>
        <dbReference type="Rhea" id="RHEA-COMP:11605"/>
        <dbReference type="ChEBI" id="CHEBI:15377"/>
        <dbReference type="ChEBI" id="CHEBI:30013"/>
        <dbReference type="ChEBI" id="CHEBI:43474"/>
        <dbReference type="ChEBI" id="CHEBI:61977"/>
        <dbReference type="EC" id="3.1.3.16"/>
    </reaction>
</comment>
<dbReference type="EMBL" id="KZ451976">
    <property type="protein sequence ID" value="PKA55915.1"/>
    <property type="molecule type" value="Genomic_DNA"/>
</dbReference>
<gene>
    <name evidence="15" type="ORF">AXF42_Ash014587</name>
</gene>
<dbReference type="SUPFAM" id="SSF81606">
    <property type="entry name" value="PP2C-like"/>
    <property type="match status" value="1"/>
</dbReference>
<comment type="catalytic activity">
    <reaction evidence="10">
        <text>O-phospho-L-seryl-[protein] + H2O = L-seryl-[protein] + phosphate</text>
        <dbReference type="Rhea" id="RHEA:20629"/>
        <dbReference type="Rhea" id="RHEA-COMP:9863"/>
        <dbReference type="Rhea" id="RHEA-COMP:11604"/>
        <dbReference type="ChEBI" id="CHEBI:15377"/>
        <dbReference type="ChEBI" id="CHEBI:29999"/>
        <dbReference type="ChEBI" id="CHEBI:43474"/>
        <dbReference type="ChEBI" id="CHEBI:83421"/>
        <dbReference type="EC" id="3.1.3.16"/>
    </reaction>
</comment>
<dbReference type="SMART" id="SM00332">
    <property type="entry name" value="PP2Cc"/>
    <property type="match status" value="1"/>
</dbReference>
<dbReference type="Proteomes" id="UP000236161">
    <property type="component" value="Unassembled WGS sequence"/>
</dbReference>
<dbReference type="InterPro" id="IPR036457">
    <property type="entry name" value="PPM-type-like_dom_sf"/>
</dbReference>
<dbReference type="Pfam" id="PF00481">
    <property type="entry name" value="PP2C"/>
    <property type="match status" value="1"/>
</dbReference>
<dbReference type="STRING" id="1088818.A0A2I0AK74"/>
<organism evidence="15 16">
    <name type="scientific">Apostasia shenzhenica</name>
    <dbReference type="NCBI Taxonomy" id="1088818"/>
    <lineage>
        <taxon>Eukaryota</taxon>
        <taxon>Viridiplantae</taxon>
        <taxon>Streptophyta</taxon>
        <taxon>Embryophyta</taxon>
        <taxon>Tracheophyta</taxon>
        <taxon>Spermatophyta</taxon>
        <taxon>Magnoliopsida</taxon>
        <taxon>Liliopsida</taxon>
        <taxon>Asparagales</taxon>
        <taxon>Orchidaceae</taxon>
        <taxon>Apostasioideae</taxon>
        <taxon>Apostasia</taxon>
    </lineage>
</organism>
<evidence type="ECO:0000256" key="8">
    <source>
        <dbReference type="ARBA" id="ARBA00022912"/>
    </source>
</evidence>
<dbReference type="SMART" id="SM00331">
    <property type="entry name" value="PP2C_SIG"/>
    <property type="match status" value="1"/>
</dbReference>
<keyword evidence="9" id="KW-0464">Manganese</keyword>
<dbReference type="InterPro" id="IPR001932">
    <property type="entry name" value="PPM-type_phosphatase-like_dom"/>
</dbReference>
<evidence type="ECO:0000256" key="3">
    <source>
        <dbReference type="ARBA" id="ARBA00006702"/>
    </source>
</evidence>
<evidence type="ECO:0000256" key="12">
    <source>
        <dbReference type="RuleBase" id="RU003465"/>
    </source>
</evidence>
<evidence type="ECO:0000256" key="5">
    <source>
        <dbReference type="ARBA" id="ARBA00022723"/>
    </source>
</evidence>
<evidence type="ECO:0000256" key="6">
    <source>
        <dbReference type="ARBA" id="ARBA00022801"/>
    </source>
</evidence>